<feature type="transmembrane region" description="Helical" evidence="1">
    <location>
        <begin position="14"/>
        <end position="37"/>
    </location>
</feature>
<gene>
    <name evidence="2" type="ordered locus">Dfer_0906</name>
</gene>
<reference evidence="2 3" key="1">
    <citation type="journal article" date="2009" name="Stand. Genomic Sci.">
        <title>Complete genome sequence of Dyadobacter fermentans type strain (NS114).</title>
        <authorList>
            <person name="Lang E."/>
            <person name="Lapidus A."/>
            <person name="Chertkov O."/>
            <person name="Brettin T."/>
            <person name="Detter J.C."/>
            <person name="Han C."/>
            <person name="Copeland A."/>
            <person name="Glavina Del Rio T."/>
            <person name="Nolan M."/>
            <person name="Chen F."/>
            <person name="Lucas S."/>
            <person name="Tice H."/>
            <person name="Cheng J.F."/>
            <person name="Land M."/>
            <person name="Hauser L."/>
            <person name="Chang Y.J."/>
            <person name="Jeffries C.D."/>
            <person name="Kopitz M."/>
            <person name="Bruce D."/>
            <person name="Goodwin L."/>
            <person name="Pitluck S."/>
            <person name="Ovchinnikova G."/>
            <person name="Pati A."/>
            <person name="Ivanova N."/>
            <person name="Mavrommatis K."/>
            <person name="Chen A."/>
            <person name="Palaniappan K."/>
            <person name="Chain P."/>
            <person name="Bristow J."/>
            <person name="Eisen J.A."/>
            <person name="Markowitz V."/>
            <person name="Hugenholtz P."/>
            <person name="Goker M."/>
            <person name="Rohde M."/>
            <person name="Kyrpides N.C."/>
            <person name="Klenk H.P."/>
        </authorList>
    </citation>
    <scope>NUCLEOTIDE SEQUENCE [LARGE SCALE GENOMIC DNA]</scope>
    <source>
        <strain evidence="3">ATCC 700827 / DSM 18053 / CIP 107007 / KCTC 52180 / NS114</strain>
    </source>
</reference>
<sequence length="206" mass="23690">MNIQKDSRAFVKSLHYISGVTLSVFIAFHLFNHLFALDGPDKHIQIMDQFRRVYRHPVVETFLLLVVLFQIVSGIRLIYKRHAQTVAEKIQVYSGLYLSFFLIAHVGAVLSARYIEHLDTNFYFAAAGLNYYPATFIFIPYYFLAVASISLHVSAIHYLKTKSQVMAVSIAIIGLSTSFVLIVAFTNSFQWFDMPIPYEKFIRSLF</sequence>
<feature type="transmembrane region" description="Helical" evidence="1">
    <location>
        <begin position="165"/>
        <end position="185"/>
    </location>
</feature>
<dbReference type="STRING" id="471854.Dfer_0906"/>
<protein>
    <submittedName>
        <fullName evidence="2">Uncharacterized protein</fullName>
    </submittedName>
</protein>
<dbReference type="InterPro" id="IPR034804">
    <property type="entry name" value="SQR/QFR_C/D"/>
</dbReference>
<keyword evidence="1" id="KW-0812">Transmembrane</keyword>
<dbReference type="Proteomes" id="UP000002011">
    <property type="component" value="Chromosome"/>
</dbReference>
<dbReference type="KEGG" id="dfe:Dfer_0906"/>
<dbReference type="Gene3D" id="1.20.1300.10">
    <property type="entry name" value="Fumarate reductase/succinate dehydrogenase, transmembrane subunit"/>
    <property type="match status" value="1"/>
</dbReference>
<name>C6W355_DYAFD</name>
<keyword evidence="1" id="KW-0472">Membrane</keyword>
<feature type="transmembrane region" description="Helical" evidence="1">
    <location>
        <begin position="90"/>
        <end position="111"/>
    </location>
</feature>
<dbReference type="SUPFAM" id="SSF81343">
    <property type="entry name" value="Fumarate reductase respiratory complex transmembrane subunits"/>
    <property type="match status" value="1"/>
</dbReference>
<evidence type="ECO:0000256" key="1">
    <source>
        <dbReference type="SAM" id="Phobius"/>
    </source>
</evidence>
<dbReference type="HOGENOM" id="CLU_112461_0_0_10"/>
<dbReference type="EMBL" id="CP001619">
    <property type="protein sequence ID" value="ACT92159.1"/>
    <property type="molecule type" value="Genomic_DNA"/>
</dbReference>
<feature type="transmembrane region" description="Helical" evidence="1">
    <location>
        <begin position="57"/>
        <end position="78"/>
    </location>
</feature>
<proteinExistence type="predicted"/>
<keyword evidence="1" id="KW-1133">Transmembrane helix</keyword>
<dbReference type="GO" id="GO:0016020">
    <property type="term" value="C:membrane"/>
    <property type="evidence" value="ECO:0007669"/>
    <property type="project" value="InterPro"/>
</dbReference>
<evidence type="ECO:0000313" key="2">
    <source>
        <dbReference type="EMBL" id="ACT92159.1"/>
    </source>
</evidence>
<feature type="transmembrane region" description="Helical" evidence="1">
    <location>
        <begin position="131"/>
        <end position="153"/>
    </location>
</feature>
<dbReference type="OrthoDB" id="8114024at2"/>
<dbReference type="eggNOG" id="ENOG502ZCBP">
    <property type="taxonomic scope" value="Bacteria"/>
</dbReference>
<evidence type="ECO:0000313" key="3">
    <source>
        <dbReference type="Proteomes" id="UP000002011"/>
    </source>
</evidence>
<dbReference type="AlphaFoldDB" id="C6W355"/>
<accession>C6W355</accession>
<organism evidence="2 3">
    <name type="scientific">Dyadobacter fermentans (strain ATCC 700827 / DSM 18053 / CIP 107007 / KCTC 52180 / NS114)</name>
    <dbReference type="NCBI Taxonomy" id="471854"/>
    <lineage>
        <taxon>Bacteria</taxon>
        <taxon>Pseudomonadati</taxon>
        <taxon>Bacteroidota</taxon>
        <taxon>Cytophagia</taxon>
        <taxon>Cytophagales</taxon>
        <taxon>Spirosomataceae</taxon>
        <taxon>Dyadobacter</taxon>
    </lineage>
</organism>
<keyword evidence="3" id="KW-1185">Reference proteome</keyword>